<keyword evidence="6" id="KW-0472">Membrane</keyword>
<gene>
    <name evidence="8" type="ORF">C2L80_12275</name>
</gene>
<accession>A0A2K2U260</accession>
<evidence type="ECO:0000256" key="5">
    <source>
        <dbReference type="SAM" id="MobiDB-lite"/>
    </source>
</evidence>
<evidence type="ECO:0000256" key="2">
    <source>
        <dbReference type="ARBA" id="ARBA00022630"/>
    </source>
</evidence>
<dbReference type="Gene3D" id="3.50.50.60">
    <property type="entry name" value="FAD/NAD(P)-binding domain"/>
    <property type="match status" value="1"/>
</dbReference>
<keyword evidence="9" id="KW-1185">Reference proteome</keyword>
<evidence type="ECO:0000313" key="8">
    <source>
        <dbReference type="EMBL" id="PNV64379.1"/>
    </source>
</evidence>
<keyword evidence="3" id="KW-0274">FAD</keyword>
<evidence type="ECO:0000256" key="3">
    <source>
        <dbReference type="ARBA" id="ARBA00022827"/>
    </source>
</evidence>
<feature type="compositionally biased region" description="Low complexity" evidence="5">
    <location>
        <begin position="89"/>
        <end position="107"/>
    </location>
</feature>
<keyword evidence="6" id="KW-1133">Transmembrane helix</keyword>
<sequence length="607" mass="65066">MSYASYDVFSLEKSHTSSDAPRPVFPHDGLRRDGSPIQQTARAASRQCCRGQSEEGDAMRKKQTYTRRTFVGLGGVAAAVAAGSLAGCAASPNTSSSTDEASASAQSGNGDYKAAPAPISDDEVVETLEADIVVIGGGISGAVAAATAVEAGKNVVVFQKAATALSHGSGAAAWNSKAQQEVGADFDPWEAVTEWTRQGENRADLNLIKAWIYNSGPTMDWATALTNDVEGVGPVNMIYLADMEYPDQHNRCYPTVHMWTGEMQALAQWLLDYAEQNGADIRYRTPAVQLARDEGSDGRVSTVFAQGEEGYLKAIAADGIILAAGDYGNNPDMRAEYLPHAEGLKSAYTQPDINTGDGQLMGIWVGGSMQPSPHCSNIHYDPPIDVPDIGGSGIPWLFVNKNGKRFCNEDMQYGQLYAQDMNQPDHLHFQVFDDNFRTDWEDMGSGMMKKEPPVDIVASIEAGVENGDVYVRDTIEELAQTMGVPSDALAETVERYNQLCDAGYDDDYGKQAGRLKAVRKAPFYAVARKPGVLCTLNGIVTDAECRALDAERNVIDGLFAVGNCQGNFFGGLEHQMVIPGMSLGRAMTTGRIAALVATGQHPASGRL</sequence>
<evidence type="ECO:0000259" key="7">
    <source>
        <dbReference type="Pfam" id="PF00890"/>
    </source>
</evidence>
<keyword evidence="6" id="KW-0812">Transmembrane</keyword>
<dbReference type="InterPro" id="IPR036188">
    <property type="entry name" value="FAD/NAD-bd_sf"/>
</dbReference>
<dbReference type="AlphaFoldDB" id="A0A2K2U260"/>
<dbReference type="Pfam" id="PF00890">
    <property type="entry name" value="FAD_binding_2"/>
    <property type="match status" value="1"/>
</dbReference>
<evidence type="ECO:0000256" key="6">
    <source>
        <dbReference type="SAM" id="Phobius"/>
    </source>
</evidence>
<dbReference type="SUPFAM" id="SSF56425">
    <property type="entry name" value="Succinate dehydrogenase/fumarate reductase flavoprotein, catalytic domain"/>
    <property type="match status" value="1"/>
</dbReference>
<protein>
    <submittedName>
        <fullName evidence="8">FAD-binding protein</fullName>
    </submittedName>
</protein>
<dbReference type="InterPro" id="IPR027477">
    <property type="entry name" value="Succ_DH/fumarate_Rdtase_cat_sf"/>
</dbReference>
<comment type="caution">
    <text evidence="8">The sequence shown here is derived from an EMBL/GenBank/DDBJ whole genome shotgun (WGS) entry which is preliminary data.</text>
</comment>
<comment type="cofactor">
    <cofactor evidence="1">
        <name>FAD</name>
        <dbReference type="ChEBI" id="CHEBI:57692"/>
    </cofactor>
</comment>
<evidence type="ECO:0000256" key="4">
    <source>
        <dbReference type="ARBA" id="ARBA00023002"/>
    </source>
</evidence>
<dbReference type="InterPro" id="IPR050315">
    <property type="entry name" value="FAD-oxidoreductase_2"/>
</dbReference>
<feature type="transmembrane region" description="Helical" evidence="6">
    <location>
        <begin position="69"/>
        <end position="87"/>
    </location>
</feature>
<feature type="domain" description="FAD-dependent oxidoreductase 2 FAD-binding" evidence="7">
    <location>
        <begin position="131"/>
        <end position="571"/>
    </location>
</feature>
<dbReference type="EMBL" id="PPEL01000106">
    <property type="protein sequence ID" value="PNV64379.1"/>
    <property type="molecule type" value="Genomic_DNA"/>
</dbReference>
<organism evidence="8 9">
    <name type="scientific">Rubneribacter badeniensis</name>
    <dbReference type="NCBI Taxonomy" id="2070688"/>
    <lineage>
        <taxon>Bacteria</taxon>
        <taxon>Bacillati</taxon>
        <taxon>Actinomycetota</taxon>
        <taxon>Coriobacteriia</taxon>
        <taxon>Eggerthellales</taxon>
        <taxon>Eggerthellaceae</taxon>
        <taxon>Rubneribacter</taxon>
    </lineage>
</organism>
<feature type="region of interest" description="Disordered" evidence="5">
    <location>
        <begin position="89"/>
        <end position="117"/>
    </location>
</feature>
<keyword evidence="2" id="KW-0285">Flavoprotein</keyword>
<proteinExistence type="predicted"/>
<feature type="region of interest" description="Disordered" evidence="5">
    <location>
        <begin position="1"/>
        <end position="61"/>
    </location>
</feature>
<evidence type="ECO:0000313" key="9">
    <source>
        <dbReference type="Proteomes" id="UP000236488"/>
    </source>
</evidence>
<dbReference type="Proteomes" id="UP000236488">
    <property type="component" value="Unassembled WGS sequence"/>
</dbReference>
<dbReference type="GO" id="GO:0008202">
    <property type="term" value="P:steroid metabolic process"/>
    <property type="evidence" value="ECO:0007669"/>
    <property type="project" value="UniProtKB-ARBA"/>
</dbReference>
<dbReference type="InterPro" id="IPR003953">
    <property type="entry name" value="FAD-dep_OxRdtase_2_FAD-bd"/>
</dbReference>
<evidence type="ECO:0000256" key="1">
    <source>
        <dbReference type="ARBA" id="ARBA00001974"/>
    </source>
</evidence>
<dbReference type="PANTHER" id="PTHR43400:SF10">
    <property type="entry name" value="3-OXOSTEROID 1-DEHYDROGENASE"/>
    <property type="match status" value="1"/>
</dbReference>
<keyword evidence="4" id="KW-0560">Oxidoreductase</keyword>
<name>A0A2K2U260_9ACTN</name>
<dbReference type="Gene3D" id="3.90.700.10">
    <property type="entry name" value="Succinate dehydrogenase/fumarate reductase flavoprotein, catalytic domain"/>
    <property type="match status" value="1"/>
</dbReference>
<dbReference type="SUPFAM" id="SSF51905">
    <property type="entry name" value="FAD/NAD(P)-binding domain"/>
    <property type="match status" value="1"/>
</dbReference>
<dbReference type="PANTHER" id="PTHR43400">
    <property type="entry name" value="FUMARATE REDUCTASE"/>
    <property type="match status" value="1"/>
</dbReference>
<dbReference type="GO" id="GO:0033765">
    <property type="term" value="F:steroid dehydrogenase activity, acting on the CH-CH group of donors"/>
    <property type="evidence" value="ECO:0007669"/>
    <property type="project" value="UniProtKB-ARBA"/>
</dbReference>
<reference evidence="8 9" key="1">
    <citation type="journal article" date="2018" name="Int. J. Syst. Evol. Microbiol.">
        <title>Rubneribacter badeniensis gen. nov., sp. nov. and Enteroscipio rubneri gen. nov., sp. nov., new members of the Eggerthellaceae isolated from human faeces.</title>
        <authorList>
            <person name="Danylec N."/>
            <person name="Gobl A."/>
            <person name="Stoll D.A."/>
            <person name="Hetzer B."/>
            <person name="Kulling S.E."/>
            <person name="Huch M."/>
        </authorList>
    </citation>
    <scope>NUCLEOTIDE SEQUENCE [LARGE SCALE GENOMIC DNA]</scope>
    <source>
        <strain evidence="8 9">ResAG-85</strain>
    </source>
</reference>